<keyword evidence="3" id="KW-0812">Transmembrane</keyword>
<keyword evidence="6" id="KW-0472">Membrane</keyword>
<proteinExistence type="inferred from homology"/>
<keyword evidence="8" id="KW-0067">ATP-binding</keyword>
<dbReference type="Gene3D" id="3.40.50.300">
    <property type="entry name" value="P-loop containing nucleotide triphosphate hydrolases"/>
    <property type="match status" value="1"/>
</dbReference>
<dbReference type="EMBL" id="PKPP01002243">
    <property type="protein sequence ID" value="PWA76625.1"/>
    <property type="molecule type" value="Genomic_DNA"/>
</dbReference>
<dbReference type="InterPro" id="IPR027417">
    <property type="entry name" value="P-loop_NTPase"/>
</dbReference>
<protein>
    <submittedName>
        <fullName evidence="8">NHPM bacteriocin system ABC transporter, ATP-binding protein</fullName>
    </submittedName>
</protein>
<dbReference type="GO" id="GO:0016020">
    <property type="term" value="C:membrane"/>
    <property type="evidence" value="ECO:0007669"/>
    <property type="project" value="InterPro"/>
</dbReference>
<keyword evidence="7" id="KW-0325">Glycoprotein</keyword>
<dbReference type="PANTHER" id="PTHR45136">
    <property type="entry name" value="ABC TRANSPORTER DOMAIN-CONTAINING PROTEIN"/>
    <property type="match status" value="1"/>
</dbReference>
<evidence type="ECO:0000256" key="2">
    <source>
        <dbReference type="ARBA" id="ARBA00022448"/>
    </source>
</evidence>
<evidence type="ECO:0000313" key="8">
    <source>
        <dbReference type="EMBL" id="PWA76625.1"/>
    </source>
</evidence>
<dbReference type="InterPro" id="IPR036640">
    <property type="entry name" value="ABC1_TM_sf"/>
</dbReference>
<dbReference type="OrthoDB" id="6500128at2759"/>
<organism evidence="8 9">
    <name type="scientific">Artemisia annua</name>
    <name type="common">Sweet wormwood</name>
    <dbReference type="NCBI Taxonomy" id="35608"/>
    <lineage>
        <taxon>Eukaryota</taxon>
        <taxon>Viridiplantae</taxon>
        <taxon>Streptophyta</taxon>
        <taxon>Embryophyta</taxon>
        <taxon>Tracheophyta</taxon>
        <taxon>Spermatophyta</taxon>
        <taxon>Magnoliopsida</taxon>
        <taxon>eudicotyledons</taxon>
        <taxon>Gunneridae</taxon>
        <taxon>Pentapetalae</taxon>
        <taxon>asterids</taxon>
        <taxon>campanulids</taxon>
        <taxon>Asterales</taxon>
        <taxon>Asteraceae</taxon>
        <taxon>Asteroideae</taxon>
        <taxon>Anthemideae</taxon>
        <taxon>Artemisiinae</taxon>
        <taxon>Artemisia</taxon>
    </lineage>
</organism>
<dbReference type="Gene3D" id="1.20.1560.10">
    <property type="entry name" value="ABC transporter type 1, transmembrane domain"/>
    <property type="match status" value="1"/>
</dbReference>
<keyword evidence="4" id="KW-0677">Repeat</keyword>
<evidence type="ECO:0000256" key="6">
    <source>
        <dbReference type="ARBA" id="ARBA00023136"/>
    </source>
</evidence>
<evidence type="ECO:0000256" key="3">
    <source>
        <dbReference type="ARBA" id="ARBA00022692"/>
    </source>
</evidence>
<dbReference type="AlphaFoldDB" id="A0A2U1NSX2"/>
<comment type="caution">
    <text evidence="8">The sequence shown here is derived from an EMBL/GenBank/DDBJ whole genome shotgun (WGS) entry which is preliminary data.</text>
</comment>
<gene>
    <name evidence="8" type="ORF">CTI12_AA232810</name>
</gene>
<keyword evidence="8" id="KW-0547">Nucleotide-binding</keyword>
<keyword evidence="2" id="KW-0813">Transport</keyword>
<reference evidence="8 9" key="1">
    <citation type="journal article" date="2018" name="Mol. Plant">
        <title>The genome of Artemisia annua provides insight into the evolution of Asteraceae family and artemisinin biosynthesis.</title>
        <authorList>
            <person name="Shen Q."/>
            <person name="Zhang L."/>
            <person name="Liao Z."/>
            <person name="Wang S."/>
            <person name="Yan T."/>
            <person name="Shi P."/>
            <person name="Liu M."/>
            <person name="Fu X."/>
            <person name="Pan Q."/>
            <person name="Wang Y."/>
            <person name="Lv Z."/>
            <person name="Lu X."/>
            <person name="Zhang F."/>
            <person name="Jiang W."/>
            <person name="Ma Y."/>
            <person name="Chen M."/>
            <person name="Hao X."/>
            <person name="Li L."/>
            <person name="Tang Y."/>
            <person name="Lv G."/>
            <person name="Zhou Y."/>
            <person name="Sun X."/>
            <person name="Brodelius P.E."/>
            <person name="Rose J.K.C."/>
            <person name="Tang K."/>
        </authorList>
    </citation>
    <scope>NUCLEOTIDE SEQUENCE [LARGE SCALE GENOMIC DNA]</scope>
    <source>
        <strain evidence="9">cv. Huhao1</strain>
        <tissue evidence="8">Leaf</tissue>
    </source>
</reference>
<keyword evidence="5" id="KW-1133">Transmembrane helix</keyword>
<dbReference type="GO" id="GO:0005524">
    <property type="term" value="F:ATP binding"/>
    <property type="evidence" value="ECO:0007669"/>
    <property type="project" value="UniProtKB-KW"/>
</dbReference>
<sequence length="204" mass="23196">MKQSVKDAKLPETEVVKILWDVLTCQGRTNNKMPSWLSDRGNSLFNDSPSFEVGGKRKQVFAESFVHSYFATSYRNSSQNIVFSPDPSRPSPNHFYNGIPTKPNHGKAFNRMYLVLMSTGRVIAEAGAMTNYLYKGFAVVKSVFAILDRYTCIKPEESDGIKPVIITSHVAIYYVHFAYHARPDIKISKKKYEREQPLLDIYVG</sequence>
<evidence type="ECO:0000313" key="9">
    <source>
        <dbReference type="Proteomes" id="UP000245207"/>
    </source>
</evidence>
<name>A0A2U1NSX2_ARTAN</name>
<keyword evidence="9" id="KW-1185">Reference proteome</keyword>
<evidence type="ECO:0000256" key="7">
    <source>
        <dbReference type="ARBA" id="ARBA00023180"/>
    </source>
</evidence>
<comment type="similarity">
    <text evidence="1">Belongs to the ABC transporter superfamily. ABCB family. Multidrug resistance exporter (TC 3.A.1.201) subfamily.</text>
</comment>
<dbReference type="Proteomes" id="UP000245207">
    <property type="component" value="Unassembled WGS sequence"/>
</dbReference>
<accession>A0A2U1NSX2</accession>
<evidence type="ECO:0000256" key="5">
    <source>
        <dbReference type="ARBA" id="ARBA00022989"/>
    </source>
</evidence>
<evidence type="ECO:0000256" key="4">
    <source>
        <dbReference type="ARBA" id="ARBA00022737"/>
    </source>
</evidence>
<evidence type="ECO:0000256" key="1">
    <source>
        <dbReference type="ARBA" id="ARBA00007577"/>
    </source>
</evidence>
<dbReference type="STRING" id="35608.A0A2U1NSX2"/>
<dbReference type="PANTHER" id="PTHR45136:SF2">
    <property type="entry name" value="ABC TRANSPORTER DOMAIN-CONTAINING PROTEIN"/>
    <property type="match status" value="1"/>
</dbReference>